<dbReference type="InterPro" id="IPR037883">
    <property type="entry name" value="Knr4/Smi1-like_sf"/>
</dbReference>
<protein>
    <submittedName>
        <fullName evidence="2">SMI1/KNR4 family protein</fullName>
    </submittedName>
</protein>
<name>A0AAW5KNA0_9FIRM</name>
<reference evidence="2" key="1">
    <citation type="submission" date="2022-06" db="EMBL/GenBank/DDBJ databases">
        <title>Isolation of gut microbiota from human fecal samples.</title>
        <authorList>
            <person name="Pamer E.G."/>
            <person name="Barat B."/>
            <person name="Waligurski E."/>
            <person name="Medina S."/>
            <person name="Paddock L."/>
            <person name="Mostad J."/>
        </authorList>
    </citation>
    <scope>NUCLEOTIDE SEQUENCE</scope>
    <source>
        <strain evidence="2">DFI.5.57</strain>
    </source>
</reference>
<evidence type="ECO:0000313" key="2">
    <source>
        <dbReference type="EMBL" id="MCQ5152747.1"/>
    </source>
</evidence>
<sequence length="156" mass="18094">MRLLNSAEPVLYEDVLEFGNYLGVKLPEDYVEFIVNANGGTPEPDMLYDFYDEVSEQENTSVIRRFFSFFPNVECEKNNIKFIYNVMRREKTIPVDMIPIADDPTGNVICISLSSNDYGAVYFLNHEFEDSDTGYLMKSKITDSFKVFIEKLYPDE</sequence>
<dbReference type="Pfam" id="PF09346">
    <property type="entry name" value="SMI1_KNR4"/>
    <property type="match status" value="1"/>
</dbReference>
<proteinExistence type="predicted"/>
<dbReference type="Gene3D" id="3.40.1580.10">
    <property type="entry name" value="SMI1/KNR4-like"/>
    <property type="match status" value="1"/>
</dbReference>
<dbReference type="SMART" id="SM00860">
    <property type="entry name" value="SMI1_KNR4"/>
    <property type="match status" value="1"/>
</dbReference>
<feature type="domain" description="Knr4/Smi1-like" evidence="1">
    <location>
        <begin position="9"/>
        <end position="151"/>
    </location>
</feature>
<organism evidence="2 3">
    <name type="scientific">Ruminococcus bicirculans</name>
    <name type="common">ex Wegman et al. 2014</name>
    <dbReference type="NCBI Taxonomy" id="1160721"/>
    <lineage>
        <taxon>Bacteria</taxon>
        <taxon>Bacillati</taxon>
        <taxon>Bacillota</taxon>
        <taxon>Clostridia</taxon>
        <taxon>Eubacteriales</taxon>
        <taxon>Oscillospiraceae</taxon>
        <taxon>Ruminococcus</taxon>
    </lineage>
</organism>
<dbReference type="AlphaFoldDB" id="A0AAW5KNA0"/>
<dbReference type="EMBL" id="JANGCN010000009">
    <property type="protein sequence ID" value="MCQ5152747.1"/>
    <property type="molecule type" value="Genomic_DNA"/>
</dbReference>
<dbReference type="RefSeq" id="WP_117864208.1">
    <property type="nucleotide sequence ID" value="NZ_JANGCN010000009.1"/>
</dbReference>
<dbReference type="Proteomes" id="UP001206236">
    <property type="component" value="Unassembled WGS sequence"/>
</dbReference>
<dbReference type="InterPro" id="IPR018958">
    <property type="entry name" value="Knr4/Smi1-like_dom"/>
</dbReference>
<gene>
    <name evidence="2" type="ORF">NE632_05440</name>
</gene>
<dbReference type="SUPFAM" id="SSF160631">
    <property type="entry name" value="SMI1/KNR4-like"/>
    <property type="match status" value="1"/>
</dbReference>
<evidence type="ECO:0000259" key="1">
    <source>
        <dbReference type="SMART" id="SM00860"/>
    </source>
</evidence>
<accession>A0AAW5KNA0</accession>
<comment type="caution">
    <text evidence="2">The sequence shown here is derived from an EMBL/GenBank/DDBJ whole genome shotgun (WGS) entry which is preliminary data.</text>
</comment>
<evidence type="ECO:0000313" key="3">
    <source>
        <dbReference type="Proteomes" id="UP001206236"/>
    </source>
</evidence>